<evidence type="ECO:0000313" key="3">
    <source>
        <dbReference type="EMBL" id="EDW89553.1"/>
    </source>
</evidence>
<feature type="chain" id="PRO_5002820443" description="C-type lectin domain-containing protein" evidence="1">
    <location>
        <begin position="26"/>
        <end position="167"/>
    </location>
</feature>
<feature type="domain" description="C-type lectin" evidence="2">
    <location>
        <begin position="25"/>
        <end position="138"/>
    </location>
</feature>
<dbReference type="Gene3D" id="3.10.100.10">
    <property type="entry name" value="Mannose-Binding Protein A, subunit A"/>
    <property type="match status" value="1"/>
</dbReference>
<dbReference type="SUPFAM" id="SSF56436">
    <property type="entry name" value="C-type lectin-like"/>
    <property type="match status" value="1"/>
</dbReference>
<dbReference type="OMA" id="YWFGLNA"/>
<dbReference type="KEGG" id="dya:Dyak_GE19304"/>
<dbReference type="HOGENOM" id="CLU_133451_0_0_1"/>
<keyword evidence="4" id="KW-1185">Reference proteome</keyword>
<dbReference type="PhylomeDB" id="B4NWK8"/>
<dbReference type="CDD" id="cd00037">
    <property type="entry name" value="CLECT"/>
    <property type="match status" value="1"/>
</dbReference>
<dbReference type="InterPro" id="IPR016187">
    <property type="entry name" value="CTDL_fold"/>
</dbReference>
<sequence length="167" mass="19211">MGQVLRILSCLQILLLLLRTDEANAKGICLYFSEKTATWFGALAICKKLHMCLANLDTEVTLIQMNTKMDNEEHEYWFGLNAHEKPNFRYVSNNKSIEYSPLNSKLVNNEGCAYVKHQQDFFKFESASCHEHKRFICSKTDECDGVSMKHGDSKCVITEEQQEIVAY</sequence>
<keyword evidence="1" id="KW-0732">Signal</keyword>
<dbReference type="eggNOG" id="ENOG502RTNQ">
    <property type="taxonomic scope" value="Eukaryota"/>
</dbReference>
<dbReference type="Proteomes" id="UP000002282">
    <property type="component" value="Chromosome 2L"/>
</dbReference>
<dbReference type="AlphaFoldDB" id="B4NWK8"/>
<reference evidence="3 4" key="1">
    <citation type="journal article" date="2007" name="Nature">
        <title>Evolution of genes and genomes on the Drosophila phylogeny.</title>
        <authorList>
            <consortium name="Drosophila 12 Genomes Consortium"/>
            <person name="Clark A.G."/>
            <person name="Eisen M.B."/>
            <person name="Smith D.R."/>
            <person name="Bergman C.M."/>
            <person name="Oliver B."/>
            <person name="Markow T.A."/>
            <person name="Kaufman T.C."/>
            <person name="Kellis M."/>
            <person name="Gelbart W."/>
            <person name="Iyer V.N."/>
            <person name="Pollard D.A."/>
            <person name="Sackton T.B."/>
            <person name="Larracuente A.M."/>
            <person name="Singh N.D."/>
            <person name="Abad J.P."/>
            <person name="Abt D.N."/>
            <person name="Adryan B."/>
            <person name="Aguade M."/>
            <person name="Akashi H."/>
            <person name="Anderson W.W."/>
            <person name="Aquadro C.F."/>
            <person name="Ardell D.H."/>
            <person name="Arguello R."/>
            <person name="Artieri C.G."/>
            <person name="Barbash D.A."/>
            <person name="Barker D."/>
            <person name="Barsanti P."/>
            <person name="Batterham P."/>
            <person name="Batzoglou S."/>
            <person name="Begun D."/>
            <person name="Bhutkar A."/>
            <person name="Blanco E."/>
            <person name="Bosak S.A."/>
            <person name="Bradley R.K."/>
            <person name="Brand A.D."/>
            <person name="Brent M.R."/>
            <person name="Brooks A.N."/>
            <person name="Brown R.H."/>
            <person name="Butlin R.K."/>
            <person name="Caggese C."/>
            <person name="Calvi B.R."/>
            <person name="Bernardo de Carvalho A."/>
            <person name="Caspi A."/>
            <person name="Castrezana S."/>
            <person name="Celniker S.E."/>
            <person name="Chang J.L."/>
            <person name="Chapple C."/>
            <person name="Chatterji S."/>
            <person name="Chinwalla A."/>
            <person name="Civetta A."/>
            <person name="Clifton S.W."/>
            <person name="Comeron J.M."/>
            <person name="Costello J.C."/>
            <person name="Coyne J.A."/>
            <person name="Daub J."/>
            <person name="David R.G."/>
            <person name="Delcher A.L."/>
            <person name="Delehaunty K."/>
            <person name="Do C.B."/>
            <person name="Ebling H."/>
            <person name="Edwards K."/>
            <person name="Eickbush T."/>
            <person name="Evans J.D."/>
            <person name="Filipski A."/>
            <person name="Findeiss S."/>
            <person name="Freyhult E."/>
            <person name="Fulton L."/>
            <person name="Fulton R."/>
            <person name="Garcia A.C."/>
            <person name="Gardiner A."/>
            <person name="Garfield D.A."/>
            <person name="Garvin B.E."/>
            <person name="Gibson G."/>
            <person name="Gilbert D."/>
            <person name="Gnerre S."/>
            <person name="Godfrey J."/>
            <person name="Good R."/>
            <person name="Gotea V."/>
            <person name="Gravely B."/>
            <person name="Greenberg A.J."/>
            <person name="Griffiths-Jones S."/>
            <person name="Gross S."/>
            <person name="Guigo R."/>
            <person name="Gustafson E.A."/>
            <person name="Haerty W."/>
            <person name="Hahn M.W."/>
            <person name="Halligan D.L."/>
            <person name="Halpern A.L."/>
            <person name="Halter G.M."/>
            <person name="Han M.V."/>
            <person name="Heger A."/>
            <person name="Hillier L."/>
            <person name="Hinrichs A.S."/>
            <person name="Holmes I."/>
            <person name="Hoskins R.A."/>
            <person name="Hubisz M.J."/>
            <person name="Hultmark D."/>
            <person name="Huntley M.A."/>
            <person name="Jaffe D.B."/>
            <person name="Jagadeeshan S."/>
            <person name="Jeck W.R."/>
            <person name="Johnson J."/>
            <person name="Jones C.D."/>
            <person name="Jordan W.C."/>
            <person name="Karpen G.H."/>
            <person name="Kataoka E."/>
            <person name="Keightley P.D."/>
            <person name="Kheradpour P."/>
            <person name="Kirkness E.F."/>
            <person name="Koerich L.B."/>
            <person name="Kristiansen K."/>
            <person name="Kudrna D."/>
            <person name="Kulathinal R.J."/>
            <person name="Kumar S."/>
            <person name="Kwok R."/>
            <person name="Lander E."/>
            <person name="Langley C.H."/>
            <person name="Lapoint R."/>
            <person name="Lazzaro B.P."/>
            <person name="Lee S.J."/>
            <person name="Levesque L."/>
            <person name="Li R."/>
            <person name="Lin C.F."/>
            <person name="Lin M.F."/>
            <person name="Lindblad-Toh K."/>
            <person name="Llopart A."/>
            <person name="Long M."/>
            <person name="Low L."/>
            <person name="Lozovsky E."/>
            <person name="Lu J."/>
            <person name="Luo M."/>
            <person name="Machado C.A."/>
            <person name="Makalowski W."/>
            <person name="Marzo M."/>
            <person name="Matsuda M."/>
            <person name="Matzkin L."/>
            <person name="McAllister B."/>
            <person name="McBride C.S."/>
            <person name="McKernan B."/>
            <person name="McKernan K."/>
            <person name="Mendez-Lago M."/>
            <person name="Minx P."/>
            <person name="Mollenhauer M.U."/>
            <person name="Montooth K."/>
            <person name="Mount S.M."/>
            <person name="Mu X."/>
            <person name="Myers E."/>
            <person name="Negre B."/>
            <person name="Newfeld S."/>
            <person name="Nielsen R."/>
            <person name="Noor M.A."/>
            <person name="O'Grady P."/>
            <person name="Pachter L."/>
            <person name="Papaceit M."/>
            <person name="Parisi M.J."/>
            <person name="Parisi M."/>
            <person name="Parts L."/>
            <person name="Pedersen J.S."/>
            <person name="Pesole G."/>
            <person name="Phillippy A.M."/>
            <person name="Ponting C.P."/>
            <person name="Pop M."/>
            <person name="Porcelli D."/>
            <person name="Powell J.R."/>
            <person name="Prohaska S."/>
            <person name="Pruitt K."/>
            <person name="Puig M."/>
            <person name="Quesneville H."/>
            <person name="Ram K.R."/>
            <person name="Rand D."/>
            <person name="Rasmussen M.D."/>
            <person name="Reed L.K."/>
            <person name="Reenan R."/>
            <person name="Reily A."/>
            <person name="Remington K.A."/>
            <person name="Rieger T.T."/>
            <person name="Ritchie M.G."/>
            <person name="Robin C."/>
            <person name="Rogers Y.H."/>
            <person name="Rohde C."/>
            <person name="Rozas J."/>
            <person name="Rubenfield M.J."/>
            <person name="Ruiz A."/>
            <person name="Russo S."/>
            <person name="Salzberg S.L."/>
            <person name="Sanchez-Gracia A."/>
            <person name="Saranga D.J."/>
            <person name="Sato H."/>
            <person name="Schaeffer S.W."/>
            <person name="Schatz M.C."/>
            <person name="Schlenke T."/>
            <person name="Schwartz R."/>
            <person name="Segarra C."/>
            <person name="Singh R.S."/>
            <person name="Sirot L."/>
            <person name="Sirota M."/>
            <person name="Sisneros N.B."/>
            <person name="Smith C.D."/>
            <person name="Smith T.F."/>
            <person name="Spieth J."/>
            <person name="Stage D.E."/>
            <person name="Stark A."/>
            <person name="Stephan W."/>
            <person name="Strausberg R.L."/>
            <person name="Strempel S."/>
            <person name="Sturgill D."/>
            <person name="Sutton G."/>
            <person name="Sutton G.G."/>
            <person name="Tao W."/>
            <person name="Teichmann S."/>
            <person name="Tobari Y.N."/>
            <person name="Tomimura Y."/>
            <person name="Tsolas J.M."/>
            <person name="Valente V.L."/>
            <person name="Venter E."/>
            <person name="Venter J.C."/>
            <person name="Vicario S."/>
            <person name="Vieira F.G."/>
            <person name="Vilella A.J."/>
            <person name="Villasante A."/>
            <person name="Walenz B."/>
            <person name="Wang J."/>
            <person name="Wasserman M."/>
            <person name="Watts T."/>
            <person name="Wilson D."/>
            <person name="Wilson R.K."/>
            <person name="Wing R.A."/>
            <person name="Wolfner M.F."/>
            <person name="Wong A."/>
            <person name="Wong G.K."/>
            <person name="Wu C.I."/>
            <person name="Wu G."/>
            <person name="Yamamoto D."/>
            <person name="Yang H.P."/>
            <person name="Yang S.P."/>
            <person name="Yorke J.A."/>
            <person name="Yoshida K."/>
            <person name="Zdobnov E."/>
            <person name="Zhang P."/>
            <person name="Zhang Y."/>
            <person name="Zimin A.V."/>
            <person name="Baldwin J."/>
            <person name="Abdouelleil A."/>
            <person name="Abdulkadir J."/>
            <person name="Abebe A."/>
            <person name="Abera B."/>
            <person name="Abreu J."/>
            <person name="Acer S.C."/>
            <person name="Aftuck L."/>
            <person name="Alexander A."/>
            <person name="An P."/>
            <person name="Anderson E."/>
            <person name="Anderson S."/>
            <person name="Arachi H."/>
            <person name="Azer M."/>
            <person name="Bachantsang P."/>
            <person name="Barry A."/>
            <person name="Bayul T."/>
            <person name="Berlin A."/>
            <person name="Bessette D."/>
            <person name="Bloom T."/>
            <person name="Blye J."/>
            <person name="Boguslavskiy L."/>
            <person name="Bonnet C."/>
            <person name="Boukhgalter B."/>
            <person name="Bourzgui I."/>
            <person name="Brown A."/>
            <person name="Cahill P."/>
            <person name="Channer S."/>
            <person name="Cheshatsang Y."/>
            <person name="Chuda L."/>
            <person name="Citroen M."/>
            <person name="Collymore A."/>
            <person name="Cooke P."/>
            <person name="Costello M."/>
            <person name="D'Aco K."/>
            <person name="Daza R."/>
            <person name="De Haan G."/>
            <person name="DeGray S."/>
            <person name="DeMaso C."/>
            <person name="Dhargay N."/>
            <person name="Dooley K."/>
            <person name="Dooley E."/>
            <person name="Doricent M."/>
            <person name="Dorje P."/>
            <person name="Dorjee K."/>
            <person name="Dupes A."/>
            <person name="Elong R."/>
            <person name="Falk J."/>
            <person name="Farina A."/>
            <person name="Faro S."/>
            <person name="Ferguson D."/>
            <person name="Fisher S."/>
            <person name="Foley C.D."/>
            <person name="Franke A."/>
            <person name="Friedrich D."/>
            <person name="Gadbois L."/>
            <person name="Gearin G."/>
            <person name="Gearin C.R."/>
            <person name="Giannoukos G."/>
            <person name="Goode T."/>
            <person name="Graham J."/>
            <person name="Grandbois E."/>
            <person name="Grewal S."/>
            <person name="Gyaltsen K."/>
            <person name="Hafez N."/>
            <person name="Hagos B."/>
            <person name="Hall J."/>
            <person name="Henson C."/>
            <person name="Hollinger A."/>
            <person name="Honan T."/>
            <person name="Huard M.D."/>
            <person name="Hughes L."/>
            <person name="Hurhula B."/>
            <person name="Husby M.E."/>
            <person name="Kamat A."/>
            <person name="Kanga B."/>
            <person name="Kashin S."/>
            <person name="Khazanovich D."/>
            <person name="Kisner P."/>
            <person name="Lance K."/>
            <person name="Lara M."/>
            <person name="Lee W."/>
            <person name="Lennon N."/>
            <person name="Letendre F."/>
            <person name="LeVine R."/>
            <person name="Lipovsky A."/>
            <person name="Liu X."/>
            <person name="Liu J."/>
            <person name="Liu S."/>
            <person name="Lokyitsang T."/>
            <person name="Lokyitsang Y."/>
            <person name="Lubonja R."/>
            <person name="Lui A."/>
            <person name="MacDonald P."/>
            <person name="Magnisalis V."/>
            <person name="Maru K."/>
            <person name="Matthews C."/>
            <person name="McCusker W."/>
            <person name="McDonough S."/>
            <person name="Mehta T."/>
            <person name="Meldrim J."/>
            <person name="Meneus L."/>
            <person name="Mihai O."/>
            <person name="Mihalev A."/>
            <person name="Mihova T."/>
            <person name="Mittelman R."/>
            <person name="Mlenga V."/>
            <person name="Montmayeur A."/>
            <person name="Mulrain L."/>
            <person name="Navidi A."/>
            <person name="Naylor J."/>
            <person name="Negash T."/>
            <person name="Nguyen T."/>
            <person name="Nguyen N."/>
            <person name="Nicol R."/>
            <person name="Norbu C."/>
            <person name="Norbu N."/>
            <person name="Novod N."/>
            <person name="O'Neill B."/>
            <person name="Osman S."/>
            <person name="Markiewicz E."/>
            <person name="Oyono O.L."/>
            <person name="Patti C."/>
            <person name="Phunkhang P."/>
            <person name="Pierre F."/>
            <person name="Priest M."/>
            <person name="Raghuraman S."/>
            <person name="Rege F."/>
            <person name="Reyes R."/>
            <person name="Rise C."/>
            <person name="Rogov P."/>
            <person name="Ross K."/>
            <person name="Ryan E."/>
            <person name="Settipalli S."/>
            <person name="Shea T."/>
            <person name="Sherpa N."/>
            <person name="Shi L."/>
            <person name="Shih D."/>
            <person name="Sparrow T."/>
            <person name="Spaulding J."/>
            <person name="Stalker J."/>
            <person name="Stange-Thomann N."/>
            <person name="Stavropoulos S."/>
            <person name="Stone C."/>
            <person name="Strader C."/>
            <person name="Tesfaye S."/>
            <person name="Thomson T."/>
            <person name="Thoulutsang Y."/>
            <person name="Thoulutsang D."/>
            <person name="Topham K."/>
            <person name="Topping I."/>
            <person name="Tsamla T."/>
            <person name="Vassiliev H."/>
            <person name="Vo A."/>
            <person name="Wangchuk T."/>
            <person name="Wangdi T."/>
            <person name="Weiand M."/>
            <person name="Wilkinson J."/>
            <person name="Wilson A."/>
            <person name="Yadav S."/>
            <person name="Young G."/>
            <person name="Yu Q."/>
            <person name="Zembek L."/>
            <person name="Zhong D."/>
            <person name="Zimmer A."/>
            <person name="Zwirko Z."/>
            <person name="Jaffe D.B."/>
            <person name="Alvarez P."/>
            <person name="Brockman W."/>
            <person name="Butler J."/>
            <person name="Chin C."/>
            <person name="Gnerre S."/>
            <person name="Grabherr M."/>
            <person name="Kleber M."/>
            <person name="Mauceli E."/>
            <person name="MacCallum I."/>
        </authorList>
    </citation>
    <scope>NUCLEOTIDE SEQUENCE [LARGE SCALE GENOMIC DNA]</scope>
    <source>
        <strain evidence="4">Tai18E2 / Tucson 14021-0261.01</strain>
    </source>
</reference>
<accession>B4NWK8</accession>
<dbReference type="OrthoDB" id="7882608at2759"/>
<proteinExistence type="predicted"/>
<reference evidence="3 4" key="2">
    <citation type="journal article" date="2007" name="PLoS Biol.">
        <title>Principles of genome evolution in the Drosophila melanogaster species group.</title>
        <authorList>
            <person name="Ranz J.M."/>
            <person name="Maurin D."/>
            <person name="Chan Y.S."/>
            <person name="von Grotthuss M."/>
            <person name="Hillier L.W."/>
            <person name="Roote J."/>
            <person name="Ashburner M."/>
            <person name="Bergman C.M."/>
        </authorList>
    </citation>
    <scope>NUCLEOTIDE SEQUENCE [LARGE SCALE GENOMIC DNA]</scope>
    <source>
        <strain evidence="4">Tai18E2 / Tucson 14021-0261.01</strain>
    </source>
</reference>
<dbReference type="SMART" id="SM00034">
    <property type="entry name" value="CLECT"/>
    <property type="match status" value="1"/>
</dbReference>
<dbReference type="EMBL" id="CM000157">
    <property type="protein sequence ID" value="EDW89553.1"/>
    <property type="molecule type" value="Genomic_DNA"/>
</dbReference>
<protein>
    <recommendedName>
        <fullName evidence="2">C-type lectin domain-containing protein</fullName>
    </recommendedName>
</protein>
<organism evidence="3 4">
    <name type="scientific">Drosophila yakuba</name>
    <name type="common">Fruit fly</name>
    <dbReference type="NCBI Taxonomy" id="7245"/>
    <lineage>
        <taxon>Eukaryota</taxon>
        <taxon>Metazoa</taxon>
        <taxon>Ecdysozoa</taxon>
        <taxon>Arthropoda</taxon>
        <taxon>Hexapoda</taxon>
        <taxon>Insecta</taxon>
        <taxon>Pterygota</taxon>
        <taxon>Neoptera</taxon>
        <taxon>Endopterygota</taxon>
        <taxon>Diptera</taxon>
        <taxon>Brachycera</taxon>
        <taxon>Muscomorpha</taxon>
        <taxon>Ephydroidea</taxon>
        <taxon>Drosophilidae</taxon>
        <taxon>Drosophila</taxon>
        <taxon>Sophophora</taxon>
    </lineage>
</organism>
<gene>
    <name evidence="3" type="primary">Dyak\GE19304</name>
    <name evidence="3" type="synonym">dyak_GLEANR_3077</name>
    <name evidence="3" type="synonym">GE19304</name>
    <name evidence="3" type="ORF">Dyak_GE19304</name>
</gene>
<evidence type="ECO:0000313" key="4">
    <source>
        <dbReference type="Proteomes" id="UP000002282"/>
    </source>
</evidence>
<dbReference type="InterPro" id="IPR001304">
    <property type="entry name" value="C-type_lectin-like"/>
</dbReference>
<dbReference type="PROSITE" id="PS50041">
    <property type="entry name" value="C_TYPE_LECTIN_2"/>
    <property type="match status" value="1"/>
</dbReference>
<evidence type="ECO:0000256" key="1">
    <source>
        <dbReference type="SAM" id="SignalP"/>
    </source>
</evidence>
<feature type="signal peptide" evidence="1">
    <location>
        <begin position="1"/>
        <end position="25"/>
    </location>
</feature>
<dbReference type="Pfam" id="PF00059">
    <property type="entry name" value="Lectin_C"/>
    <property type="match status" value="1"/>
</dbReference>
<dbReference type="InterPro" id="IPR016186">
    <property type="entry name" value="C-type_lectin-like/link_sf"/>
</dbReference>
<name>B4NWK8_DROYA</name>
<evidence type="ECO:0000259" key="2">
    <source>
        <dbReference type="PROSITE" id="PS50041"/>
    </source>
</evidence>